<dbReference type="InterPro" id="IPR036967">
    <property type="entry name" value="Ribosomal_uS11_sf"/>
</dbReference>
<protein>
    <submittedName>
        <fullName evidence="5">Translational machinery component</fullName>
    </submittedName>
</protein>
<keyword evidence="2" id="KW-0689">Ribosomal protein</keyword>
<keyword evidence="6" id="KW-1185">Reference proteome</keyword>
<gene>
    <name evidence="5" type="ORF">CONCODRAFT_80655</name>
</gene>
<evidence type="ECO:0000313" key="6">
    <source>
        <dbReference type="Proteomes" id="UP000070444"/>
    </source>
</evidence>
<dbReference type="HAMAP" id="MF_01310">
    <property type="entry name" value="Ribosomal_uS11"/>
    <property type="match status" value="1"/>
</dbReference>
<dbReference type="EMBL" id="KQ964800">
    <property type="protein sequence ID" value="KXN65890.1"/>
    <property type="molecule type" value="Genomic_DNA"/>
</dbReference>
<dbReference type="InterPro" id="IPR001971">
    <property type="entry name" value="Ribosomal_uS11"/>
</dbReference>
<dbReference type="GO" id="GO:0003735">
    <property type="term" value="F:structural constituent of ribosome"/>
    <property type="evidence" value="ECO:0007669"/>
    <property type="project" value="InterPro"/>
</dbReference>
<accession>A0A137NT35</accession>
<dbReference type="PANTHER" id="PTHR11759">
    <property type="entry name" value="40S RIBOSOMAL PROTEIN S14/30S RIBOSOMAL PROTEIN S11"/>
    <property type="match status" value="1"/>
</dbReference>
<evidence type="ECO:0000313" key="5">
    <source>
        <dbReference type="EMBL" id="KXN65890.1"/>
    </source>
</evidence>
<evidence type="ECO:0000256" key="1">
    <source>
        <dbReference type="ARBA" id="ARBA00006194"/>
    </source>
</evidence>
<sequence>MLVRRLVTSTSILSRASPLSIACAKKYSSAPGSSSGDQPQKPSNTIFPTDFLNTPRRTPQQTQKSYELSDNSQADFASHVLNVQATASNTILSFSTVSGDVLVSASCGTAGFKKARRAGFESAYQATVQLVEKVKRKNISVSDLHLKFKGFGLGREAAFRAIRSNTDWNISRITDVTPVPHNGCRPPKPRRL</sequence>
<evidence type="ECO:0000256" key="2">
    <source>
        <dbReference type="ARBA" id="ARBA00022980"/>
    </source>
</evidence>
<comment type="similarity">
    <text evidence="1">Belongs to the universal ribosomal protein uS11 family.</text>
</comment>
<evidence type="ECO:0000256" key="3">
    <source>
        <dbReference type="ARBA" id="ARBA00023274"/>
    </source>
</evidence>
<dbReference type="AlphaFoldDB" id="A0A137NT35"/>
<dbReference type="SUPFAM" id="SSF53137">
    <property type="entry name" value="Translational machinery components"/>
    <property type="match status" value="1"/>
</dbReference>
<dbReference type="GO" id="GO:0005840">
    <property type="term" value="C:ribosome"/>
    <property type="evidence" value="ECO:0007669"/>
    <property type="project" value="UniProtKB-KW"/>
</dbReference>
<dbReference type="STRING" id="796925.A0A137NT35"/>
<dbReference type="GO" id="GO:1990904">
    <property type="term" value="C:ribonucleoprotein complex"/>
    <property type="evidence" value="ECO:0007669"/>
    <property type="project" value="UniProtKB-KW"/>
</dbReference>
<name>A0A137NT35_CONC2</name>
<dbReference type="GO" id="GO:0006412">
    <property type="term" value="P:translation"/>
    <property type="evidence" value="ECO:0007669"/>
    <property type="project" value="InterPro"/>
</dbReference>
<dbReference type="OMA" id="SSICHAC"/>
<evidence type="ECO:0000256" key="4">
    <source>
        <dbReference type="SAM" id="MobiDB-lite"/>
    </source>
</evidence>
<proteinExistence type="inferred from homology"/>
<dbReference type="Gene3D" id="3.30.420.80">
    <property type="entry name" value="Ribosomal protein S11"/>
    <property type="match status" value="1"/>
</dbReference>
<organism evidence="5 6">
    <name type="scientific">Conidiobolus coronatus (strain ATCC 28846 / CBS 209.66 / NRRL 28638)</name>
    <name type="common">Delacroixia coronata</name>
    <dbReference type="NCBI Taxonomy" id="796925"/>
    <lineage>
        <taxon>Eukaryota</taxon>
        <taxon>Fungi</taxon>
        <taxon>Fungi incertae sedis</taxon>
        <taxon>Zoopagomycota</taxon>
        <taxon>Entomophthoromycotina</taxon>
        <taxon>Entomophthoromycetes</taxon>
        <taxon>Entomophthorales</taxon>
        <taxon>Ancylistaceae</taxon>
        <taxon>Conidiobolus</taxon>
    </lineage>
</organism>
<dbReference type="Pfam" id="PF00411">
    <property type="entry name" value="Ribosomal_S11"/>
    <property type="match status" value="1"/>
</dbReference>
<keyword evidence="3" id="KW-0687">Ribonucleoprotein</keyword>
<reference evidence="5 6" key="1">
    <citation type="journal article" date="2015" name="Genome Biol. Evol.">
        <title>Phylogenomic analyses indicate that early fungi evolved digesting cell walls of algal ancestors of land plants.</title>
        <authorList>
            <person name="Chang Y."/>
            <person name="Wang S."/>
            <person name="Sekimoto S."/>
            <person name="Aerts A.L."/>
            <person name="Choi C."/>
            <person name="Clum A."/>
            <person name="LaButti K.M."/>
            <person name="Lindquist E.A."/>
            <person name="Yee Ngan C."/>
            <person name="Ohm R.A."/>
            <person name="Salamov A.A."/>
            <person name="Grigoriev I.V."/>
            <person name="Spatafora J.W."/>
            <person name="Berbee M.L."/>
        </authorList>
    </citation>
    <scope>NUCLEOTIDE SEQUENCE [LARGE SCALE GENOMIC DNA]</scope>
    <source>
        <strain evidence="5 6">NRRL 28638</strain>
    </source>
</reference>
<dbReference type="OrthoDB" id="1654884at2759"/>
<dbReference type="Proteomes" id="UP000070444">
    <property type="component" value="Unassembled WGS sequence"/>
</dbReference>
<feature type="region of interest" description="Disordered" evidence="4">
    <location>
        <begin position="30"/>
        <end position="65"/>
    </location>
</feature>